<dbReference type="Pfam" id="PF03595">
    <property type="entry name" value="SLAC1"/>
    <property type="match status" value="1"/>
</dbReference>
<comment type="similarity">
    <text evidence="3">Belongs to the SLAC1 S-type anion channel family.</text>
</comment>
<feature type="transmembrane region" description="Helical" evidence="11">
    <location>
        <begin position="40"/>
        <end position="59"/>
    </location>
</feature>
<dbReference type="STRING" id="3694.A0A2K1XH24"/>
<keyword evidence="8" id="KW-0406">Ion transport</keyword>
<evidence type="ECO:0000256" key="7">
    <source>
        <dbReference type="ARBA" id="ARBA00022989"/>
    </source>
</evidence>
<sequence length="252" mass="28048">MSGGQRRLSKVANPTNHLSIVGNFVGALLGASMGLKEGPIFFFAVGLAHYTVLFVTLYQRLPTNETIPEELHPVFFLFVAAPSVASMAWANIQGSFDHGSRIPYFIALFLYLSLAVRVNFFRGFKFSLSWWAYTFPMTGAAIATIRYSNEVTNVVTQVLAVIFSTVSTLTVSALLVSTIVHAFVLQDLFPNDIAIAISNRKPRQHHQRKWFHLRRGSSVEKEIEHYLKFTNSDGKDIESSLDPTTSSSDSSH</sequence>
<proteinExistence type="inferred from homology"/>
<comment type="subcellular location">
    <subcellularLocation>
        <location evidence="2">Cell membrane</location>
    </subcellularLocation>
    <subcellularLocation>
        <location evidence="1">Endomembrane system</location>
        <topology evidence="1">Multi-pass membrane protein</topology>
    </subcellularLocation>
</comment>
<evidence type="ECO:0000256" key="5">
    <source>
        <dbReference type="ARBA" id="ARBA00022475"/>
    </source>
</evidence>
<dbReference type="GO" id="GO:0008308">
    <property type="term" value="F:voltage-gated monoatomic anion channel activity"/>
    <property type="evidence" value="ECO:0007669"/>
    <property type="project" value="InterPro"/>
</dbReference>
<feature type="transmembrane region" description="Helical" evidence="11">
    <location>
        <begin position="71"/>
        <end position="92"/>
    </location>
</feature>
<reference evidence="12 13" key="1">
    <citation type="journal article" date="2006" name="Science">
        <title>The genome of black cottonwood, Populus trichocarpa (Torr. &amp; Gray).</title>
        <authorList>
            <person name="Tuskan G.A."/>
            <person name="Difazio S."/>
            <person name="Jansson S."/>
            <person name="Bohlmann J."/>
            <person name="Grigoriev I."/>
            <person name="Hellsten U."/>
            <person name="Putnam N."/>
            <person name="Ralph S."/>
            <person name="Rombauts S."/>
            <person name="Salamov A."/>
            <person name="Schein J."/>
            <person name="Sterck L."/>
            <person name="Aerts A."/>
            <person name="Bhalerao R.R."/>
            <person name="Bhalerao R.P."/>
            <person name="Blaudez D."/>
            <person name="Boerjan W."/>
            <person name="Brun A."/>
            <person name="Brunner A."/>
            <person name="Busov V."/>
            <person name="Campbell M."/>
            <person name="Carlson J."/>
            <person name="Chalot M."/>
            <person name="Chapman J."/>
            <person name="Chen G.L."/>
            <person name="Cooper D."/>
            <person name="Coutinho P.M."/>
            <person name="Couturier J."/>
            <person name="Covert S."/>
            <person name="Cronk Q."/>
            <person name="Cunningham R."/>
            <person name="Davis J."/>
            <person name="Degroeve S."/>
            <person name="Dejardin A."/>
            <person name="Depamphilis C."/>
            <person name="Detter J."/>
            <person name="Dirks B."/>
            <person name="Dubchak I."/>
            <person name="Duplessis S."/>
            <person name="Ehlting J."/>
            <person name="Ellis B."/>
            <person name="Gendler K."/>
            <person name="Goodstein D."/>
            <person name="Gribskov M."/>
            <person name="Grimwood J."/>
            <person name="Groover A."/>
            <person name="Gunter L."/>
            <person name="Hamberger B."/>
            <person name="Heinze B."/>
            <person name="Helariutta Y."/>
            <person name="Henrissat B."/>
            <person name="Holligan D."/>
            <person name="Holt R."/>
            <person name="Huang W."/>
            <person name="Islam-Faridi N."/>
            <person name="Jones S."/>
            <person name="Jones-Rhoades M."/>
            <person name="Jorgensen R."/>
            <person name="Joshi C."/>
            <person name="Kangasjarvi J."/>
            <person name="Karlsson J."/>
            <person name="Kelleher C."/>
            <person name="Kirkpatrick R."/>
            <person name="Kirst M."/>
            <person name="Kohler A."/>
            <person name="Kalluri U."/>
            <person name="Larimer F."/>
            <person name="Leebens-Mack J."/>
            <person name="Leple J.C."/>
            <person name="Locascio P."/>
            <person name="Lou Y."/>
            <person name="Lucas S."/>
            <person name="Martin F."/>
            <person name="Montanini B."/>
            <person name="Napoli C."/>
            <person name="Nelson D.R."/>
            <person name="Nelson C."/>
            <person name="Nieminen K."/>
            <person name="Nilsson O."/>
            <person name="Pereda V."/>
            <person name="Peter G."/>
            <person name="Philippe R."/>
            <person name="Pilate G."/>
            <person name="Poliakov A."/>
            <person name="Razumovskaya J."/>
            <person name="Richardson P."/>
            <person name="Rinaldi C."/>
            <person name="Ritland K."/>
            <person name="Rouze P."/>
            <person name="Ryaboy D."/>
            <person name="Schmutz J."/>
            <person name="Schrader J."/>
            <person name="Segerman B."/>
            <person name="Shin H."/>
            <person name="Siddiqui A."/>
            <person name="Sterky F."/>
            <person name="Terry A."/>
            <person name="Tsai C.J."/>
            <person name="Uberbacher E."/>
            <person name="Unneberg P."/>
            <person name="Vahala J."/>
            <person name="Wall K."/>
            <person name="Wessler S."/>
            <person name="Yang G."/>
            <person name="Yin T."/>
            <person name="Douglas C."/>
            <person name="Marra M."/>
            <person name="Sandberg G."/>
            <person name="Van de Peer Y."/>
            <person name="Rokhsar D."/>
        </authorList>
    </citation>
    <scope>NUCLEOTIDE SEQUENCE [LARGE SCALE GENOMIC DNA]</scope>
    <source>
        <strain evidence="13">cv. Nisqually</strain>
    </source>
</reference>
<keyword evidence="7 11" id="KW-1133">Transmembrane helix</keyword>
<evidence type="ECO:0000256" key="6">
    <source>
        <dbReference type="ARBA" id="ARBA00022692"/>
    </source>
</evidence>
<feature type="region of interest" description="Disordered" evidence="10">
    <location>
        <begin position="233"/>
        <end position="252"/>
    </location>
</feature>
<dbReference type="SMR" id="A0A2K1XH24"/>
<evidence type="ECO:0000256" key="10">
    <source>
        <dbReference type="SAM" id="MobiDB-lite"/>
    </source>
</evidence>
<dbReference type="GO" id="GO:0012505">
    <property type="term" value="C:endomembrane system"/>
    <property type="evidence" value="ECO:0007669"/>
    <property type="project" value="UniProtKB-SubCell"/>
</dbReference>
<dbReference type="ExpressionAtlas" id="A0A2K1XH24">
    <property type="expression patterns" value="baseline and differential"/>
</dbReference>
<keyword evidence="5" id="KW-1003">Cell membrane</keyword>
<evidence type="ECO:0000256" key="2">
    <source>
        <dbReference type="ARBA" id="ARBA00004236"/>
    </source>
</evidence>
<feature type="transmembrane region" description="Helical" evidence="11">
    <location>
        <begin position="159"/>
        <end position="184"/>
    </location>
</feature>
<keyword evidence="9 11" id="KW-0472">Membrane</keyword>
<keyword evidence="6 11" id="KW-0812">Transmembrane</keyword>
<dbReference type="EMBL" id="CM009304">
    <property type="protein sequence ID" value="PNT00072.1"/>
    <property type="molecule type" value="Genomic_DNA"/>
</dbReference>
<accession>A0A2K1XH24</accession>
<organism evidence="12 13">
    <name type="scientific">Populus trichocarpa</name>
    <name type="common">Western balsam poplar</name>
    <name type="synonym">Populus balsamifera subsp. trichocarpa</name>
    <dbReference type="NCBI Taxonomy" id="3694"/>
    <lineage>
        <taxon>Eukaryota</taxon>
        <taxon>Viridiplantae</taxon>
        <taxon>Streptophyta</taxon>
        <taxon>Embryophyta</taxon>
        <taxon>Tracheophyta</taxon>
        <taxon>Spermatophyta</taxon>
        <taxon>Magnoliopsida</taxon>
        <taxon>eudicotyledons</taxon>
        <taxon>Gunneridae</taxon>
        <taxon>Pentapetalae</taxon>
        <taxon>rosids</taxon>
        <taxon>fabids</taxon>
        <taxon>Malpighiales</taxon>
        <taxon>Salicaceae</taxon>
        <taxon>Saliceae</taxon>
        <taxon>Populus</taxon>
    </lineage>
</organism>
<dbReference type="Gene3D" id="1.50.10.150">
    <property type="entry name" value="Voltage-dependent anion channel"/>
    <property type="match status" value="1"/>
</dbReference>
<keyword evidence="13" id="KW-1185">Reference proteome</keyword>
<dbReference type="InParanoid" id="A0A2K1XH24"/>
<name>A0A2K1XH24_POPTR</name>
<feature type="transmembrane region" description="Helical" evidence="11">
    <location>
        <begin position="130"/>
        <end position="147"/>
    </location>
</feature>
<gene>
    <name evidence="12" type="ORF">POPTR_015G026700</name>
</gene>
<keyword evidence="4" id="KW-0813">Transport</keyword>
<dbReference type="InterPro" id="IPR038665">
    <property type="entry name" value="Voltage-dep_anion_channel_sf"/>
</dbReference>
<dbReference type="AlphaFoldDB" id="A0A2K1XH24"/>
<dbReference type="GO" id="GO:0006873">
    <property type="term" value="P:intracellular monoatomic ion homeostasis"/>
    <property type="evidence" value="ECO:0007669"/>
    <property type="project" value="InterPro"/>
</dbReference>
<evidence type="ECO:0000256" key="11">
    <source>
        <dbReference type="SAM" id="Phobius"/>
    </source>
</evidence>
<dbReference type="InterPro" id="IPR004695">
    <property type="entry name" value="SLAC1/Mae1/Ssu1/TehA"/>
</dbReference>
<dbReference type="CDD" id="cd09323">
    <property type="entry name" value="TDT_SLAC1_like"/>
    <property type="match status" value="1"/>
</dbReference>
<evidence type="ECO:0000256" key="3">
    <source>
        <dbReference type="ARBA" id="ARBA00007808"/>
    </source>
</evidence>
<evidence type="ECO:0000256" key="9">
    <source>
        <dbReference type="ARBA" id="ARBA00023136"/>
    </source>
</evidence>
<evidence type="ECO:0000313" key="13">
    <source>
        <dbReference type="Proteomes" id="UP000006729"/>
    </source>
</evidence>
<dbReference type="GO" id="GO:0005886">
    <property type="term" value="C:plasma membrane"/>
    <property type="evidence" value="ECO:0007669"/>
    <property type="project" value="UniProtKB-SubCell"/>
</dbReference>
<evidence type="ECO:0000256" key="8">
    <source>
        <dbReference type="ARBA" id="ARBA00023065"/>
    </source>
</evidence>
<dbReference type="Proteomes" id="UP000006729">
    <property type="component" value="Chromosome 15"/>
</dbReference>
<dbReference type="InterPro" id="IPR030183">
    <property type="entry name" value="SLAC/SLAH"/>
</dbReference>
<dbReference type="Gramene" id="Potri.015G026700.1.v4.1">
    <property type="protein sequence ID" value="Potri.015G026700.1.v4.1"/>
    <property type="gene ID" value="Potri.015G026700.v4.1"/>
</dbReference>
<evidence type="ECO:0000256" key="1">
    <source>
        <dbReference type="ARBA" id="ARBA00004127"/>
    </source>
</evidence>
<evidence type="ECO:0000313" key="12">
    <source>
        <dbReference type="EMBL" id="PNT00072.1"/>
    </source>
</evidence>
<dbReference type="OMA" id="RKPRQHH"/>
<feature type="transmembrane region" description="Helical" evidence="11">
    <location>
        <begin position="104"/>
        <end position="124"/>
    </location>
</feature>
<protein>
    <submittedName>
        <fullName evidence="12">Uncharacterized protein</fullName>
    </submittedName>
</protein>
<feature type="compositionally biased region" description="Low complexity" evidence="10">
    <location>
        <begin position="240"/>
        <end position="252"/>
    </location>
</feature>
<dbReference type="PANTHER" id="PTHR31269:SF2">
    <property type="entry name" value="S-TYPE ANION CHANNEL SLAH3"/>
    <property type="match status" value="1"/>
</dbReference>
<evidence type="ECO:0000256" key="4">
    <source>
        <dbReference type="ARBA" id="ARBA00022448"/>
    </source>
</evidence>
<dbReference type="PANTHER" id="PTHR31269">
    <property type="entry name" value="S-TYPE ANION CHANNEL SLAH3"/>
    <property type="match status" value="1"/>
</dbReference>